<dbReference type="AlphaFoldDB" id="A0A4W6CGU0"/>
<organism evidence="2 3">
    <name type="scientific">Lates calcarifer</name>
    <name type="common">Barramundi</name>
    <name type="synonym">Holocentrus calcarifer</name>
    <dbReference type="NCBI Taxonomy" id="8187"/>
    <lineage>
        <taxon>Eukaryota</taxon>
        <taxon>Metazoa</taxon>
        <taxon>Chordata</taxon>
        <taxon>Craniata</taxon>
        <taxon>Vertebrata</taxon>
        <taxon>Euteleostomi</taxon>
        <taxon>Actinopterygii</taxon>
        <taxon>Neopterygii</taxon>
        <taxon>Teleostei</taxon>
        <taxon>Neoteleostei</taxon>
        <taxon>Acanthomorphata</taxon>
        <taxon>Carangaria</taxon>
        <taxon>Carangaria incertae sedis</taxon>
        <taxon>Centropomidae</taxon>
        <taxon>Lates</taxon>
    </lineage>
</organism>
<dbReference type="SMART" id="SM00034">
    <property type="entry name" value="CLECT"/>
    <property type="match status" value="1"/>
</dbReference>
<dbReference type="PANTHER" id="PTHR45784:SF3">
    <property type="entry name" value="C-TYPE LECTIN DOMAIN FAMILY 4 MEMBER K-LIKE-RELATED"/>
    <property type="match status" value="1"/>
</dbReference>
<dbReference type="STRING" id="8187.ENSLCAP00010010733"/>
<dbReference type="CDD" id="cd00037">
    <property type="entry name" value="CLECT"/>
    <property type="match status" value="1"/>
</dbReference>
<evidence type="ECO:0000313" key="3">
    <source>
        <dbReference type="Proteomes" id="UP000314980"/>
    </source>
</evidence>
<keyword evidence="3" id="KW-1185">Reference proteome</keyword>
<dbReference type="InterPro" id="IPR016186">
    <property type="entry name" value="C-type_lectin-like/link_sf"/>
</dbReference>
<dbReference type="PANTHER" id="PTHR45784">
    <property type="entry name" value="C-TYPE LECTIN DOMAIN FAMILY 20 MEMBER A-RELATED"/>
    <property type="match status" value="1"/>
</dbReference>
<protein>
    <recommendedName>
        <fullName evidence="1">C-type lectin domain-containing protein</fullName>
    </recommendedName>
</protein>
<dbReference type="InParanoid" id="A0A4W6CGU0"/>
<reference evidence="2" key="3">
    <citation type="submission" date="2025-09" db="UniProtKB">
        <authorList>
            <consortium name="Ensembl"/>
        </authorList>
    </citation>
    <scope>IDENTIFICATION</scope>
</reference>
<dbReference type="InterPro" id="IPR001304">
    <property type="entry name" value="C-type_lectin-like"/>
</dbReference>
<dbReference type="SUPFAM" id="SSF56436">
    <property type="entry name" value="C-type lectin-like"/>
    <property type="match status" value="1"/>
</dbReference>
<reference evidence="3" key="1">
    <citation type="submission" date="2015-09" db="EMBL/GenBank/DDBJ databases">
        <authorList>
            <person name="Sai Rama Sridatta P."/>
        </authorList>
    </citation>
    <scope>NUCLEOTIDE SEQUENCE [LARGE SCALE GENOMIC DNA]</scope>
</reference>
<dbReference type="Pfam" id="PF00059">
    <property type="entry name" value="Lectin_C"/>
    <property type="match status" value="1"/>
</dbReference>
<dbReference type="InterPro" id="IPR016187">
    <property type="entry name" value="CTDL_fold"/>
</dbReference>
<feature type="domain" description="C-type lectin" evidence="1">
    <location>
        <begin position="43"/>
        <end position="153"/>
    </location>
</feature>
<dbReference type="Proteomes" id="UP000314980">
    <property type="component" value="Unassembled WGS sequence"/>
</dbReference>
<proteinExistence type="predicted"/>
<dbReference type="Ensembl" id="ENSLCAT00010010965.1">
    <property type="protein sequence ID" value="ENSLCAP00010010733.1"/>
    <property type="gene ID" value="ENSLCAG00010005115.1"/>
</dbReference>
<dbReference type="GeneTree" id="ENSGT01100000263473"/>
<reference evidence="2" key="2">
    <citation type="submission" date="2025-08" db="UniProtKB">
        <authorList>
            <consortium name="Ensembl"/>
        </authorList>
    </citation>
    <scope>IDENTIFICATION</scope>
</reference>
<dbReference type="PROSITE" id="PS50041">
    <property type="entry name" value="C_TYPE_LECTIN_2"/>
    <property type="match status" value="1"/>
</dbReference>
<dbReference type="Gene3D" id="3.10.100.10">
    <property type="entry name" value="Mannose-Binding Protein A, subunit A"/>
    <property type="match status" value="1"/>
</dbReference>
<name>A0A4W6CGU0_LATCA</name>
<accession>A0A4W6CGU0</accession>
<sequence length="155" mass="17638">MIFFPVLGYCLDASCSRDLIFIRDEPKTWFESPDLLAQYYCRYRLINGALTWYEAQTFCRVKYTDLATVNNMDDENKLVATLGSHVAHAWIGLRKGGGTGRWMWSDGSGIAHFTNWGDGEPNNVEGNEWCAEMSEKETWNDLSCGETKVFPCSKP</sequence>
<evidence type="ECO:0000259" key="1">
    <source>
        <dbReference type="PROSITE" id="PS50041"/>
    </source>
</evidence>
<evidence type="ECO:0000313" key="2">
    <source>
        <dbReference type="Ensembl" id="ENSLCAP00010010733.1"/>
    </source>
</evidence>